<keyword evidence="4" id="KW-1185">Reference proteome</keyword>
<dbReference type="STRING" id="6669.E9H2J0"/>
<dbReference type="PANTHER" id="PTHR31569:SF4">
    <property type="entry name" value="SWIM-TYPE DOMAIN-CONTAINING PROTEIN"/>
    <property type="match status" value="1"/>
</dbReference>
<dbReference type="AlphaFoldDB" id="E9H2J0"/>
<feature type="domain" description="ZSWIM1/3 helical" evidence="2">
    <location>
        <begin position="108"/>
        <end position="182"/>
    </location>
</feature>
<dbReference type="Proteomes" id="UP000000305">
    <property type="component" value="Unassembled WGS sequence"/>
</dbReference>
<proteinExistence type="predicted"/>
<dbReference type="eggNOG" id="ENOG502TMBR">
    <property type="taxonomic scope" value="Eukaryota"/>
</dbReference>
<feature type="compositionally biased region" description="Acidic residues" evidence="1">
    <location>
        <begin position="276"/>
        <end position="285"/>
    </location>
</feature>
<evidence type="ECO:0000259" key="2">
    <source>
        <dbReference type="Pfam" id="PF21600"/>
    </source>
</evidence>
<dbReference type="OMA" id="ANLEANH"/>
<dbReference type="HOGENOM" id="CLU_016584_0_0_1"/>
<dbReference type="InParanoid" id="E9H2J0"/>
<dbReference type="InterPro" id="IPR048326">
    <property type="entry name" value="ZSWIM1-3_helical"/>
</dbReference>
<name>E9H2J0_DAPPU</name>
<feature type="region of interest" description="Disordered" evidence="1">
    <location>
        <begin position="276"/>
        <end position="317"/>
    </location>
</feature>
<evidence type="ECO:0000313" key="4">
    <source>
        <dbReference type="Proteomes" id="UP000000305"/>
    </source>
</evidence>
<dbReference type="PANTHER" id="PTHR31569">
    <property type="entry name" value="SWIM-TYPE DOMAIN-CONTAINING PROTEIN"/>
    <property type="match status" value="1"/>
</dbReference>
<dbReference type="KEGG" id="dpx:DAPPUDRAFT_252358"/>
<organism evidence="3 4">
    <name type="scientific">Daphnia pulex</name>
    <name type="common">Water flea</name>
    <dbReference type="NCBI Taxonomy" id="6669"/>
    <lineage>
        <taxon>Eukaryota</taxon>
        <taxon>Metazoa</taxon>
        <taxon>Ecdysozoa</taxon>
        <taxon>Arthropoda</taxon>
        <taxon>Crustacea</taxon>
        <taxon>Branchiopoda</taxon>
        <taxon>Diplostraca</taxon>
        <taxon>Cladocera</taxon>
        <taxon>Anomopoda</taxon>
        <taxon>Daphniidae</taxon>
        <taxon>Daphnia</taxon>
    </lineage>
</organism>
<sequence>MDVAPSKVANELNLKFNKYVSSKDIENIRQKLQGSNTSEWQATSEKLDKLRSEEGNIVHVDTDEEGEYNNVAKTQVILTDKDCAEIAAAKDIFLNAQHKLCHFHMFKSIDNRLKKANLEANHRKEIYESFKRAVYSKTAAALEKEEDFLIGLDDDDLGSYFDCNWFNITEMWAMQHRTSLPTLGNNTTNQIERTIKDYFSHHRRRLPTIIQCLVDIVRFRLICNINKSKESAIKFSVRRYSPLLENLRKKLTPYAWQIVLEQSKATTQNYSVVEAGDDVREDPEEMEIRHSPVAPPRFPGPRSKKQQEQTSNTPSRTTLIKNFNSALTEASEVVQELPMPAIASAIKLVQYFIRRWKVNAPIRLSEESNKENEEPGKRKRSEERDCASEDVTSSESPPKKKILRESAYSNDGVENPKAGPSVEAHPTQPLAMETTQQPSSKGKALKTVPSNSTAIAKPQSKLPQRKRGPGRAAKSIVLSKLLLGGSDTANKVLQDSSLVTEEMVVAFPDHLSTAILEEEIGDLERFREYFDDDAWLCVTSLVEQKKDLVKKKKVKYYGKCCQKVIGDFGTMICSCCLEWYYGFCLLVKL</sequence>
<feature type="region of interest" description="Disordered" evidence="1">
    <location>
        <begin position="367"/>
        <end position="471"/>
    </location>
</feature>
<evidence type="ECO:0000313" key="3">
    <source>
        <dbReference type="EMBL" id="EFX74057.1"/>
    </source>
</evidence>
<dbReference type="Pfam" id="PF21600">
    <property type="entry name" value="ZSWIM1-3_helical"/>
    <property type="match status" value="1"/>
</dbReference>
<dbReference type="OrthoDB" id="92090at2759"/>
<evidence type="ECO:0000256" key="1">
    <source>
        <dbReference type="SAM" id="MobiDB-lite"/>
    </source>
</evidence>
<accession>E9H2J0</accession>
<feature type="compositionally biased region" description="Polar residues" evidence="1">
    <location>
        <begin position="308"/>
        <end position="317"/>
    </location>
</feature>
<dbReference type="EMBL" id="GL732586">
    <property type="protein sequence ID" value="EFX74057.1"/>
    <property type="molecule type" value="Genomic_DNA"/>
</dbReference>
<gene>
    <name evidence="3" type="ORF">DAPPUDRAFT_252358</name>
</gene>
<dbReference type="InterPro" id="IPR052579">
    <property type="entry name" value="Zinc_finger_SWIM"/>
</dbReference>
<reference evidence="3 4" key="1">
    <citation type="journal article" date="2011" name="Science">
        <title>The ecoresponsive genome of Daphnia pulex.</title>
        <authorList>
            <person name="Colbourne J.K."/>
            <person name="Pfrender M.E."/>
            <person name="Gilbert D."/>
            <person name="Thomas W.K."/>
            <person name="Tucker A."/>
            <person name="Oakley T.H."/>
            <person name="Tokishita S."/>
            <person name="Aerts A."/>
            <person name="Arnold G.J."/>
            <person name="Basu M.K."/>
            <person name="Bauer D.J."/>
            <person name="Caceres C.E."/>
            <person name="Carmel L."/>
            <person name="Casola C."/>
            <person name="Choi J.H."/>
            <person name="Detter J.C."/>
            <person name="Dong Q."/>
            <person name="Dusheyko S."/>
            <person name="Eads B.D."/>
            <person name="Frohlich T."/>
            <person name="Geiler-Samerotte K.A."/>
            <person name="Gerlach D."/>
            <person name="Hatcher P."/>
            <person name="Jogdeo S."/>
            <person name="Krijgsveld J."/>
            <person name="Kriventseva E.V."/>
            <person name="Kultz D."/>
            <person name="Laforsch C."/>
            <person name="Lindquist E."/>
            <person name="Lopez J."/>
            <person name="Manak J.R."/>
            <person name="Muller J."/>
            <person name="Pangilinan J."/>
            <person name="Patwardhan R.P."/>
            <person name="Pitluck S."/>
            <person name="Pritham E.J."/>
            <person name="Rechtsteiner A."/>
            <person name="Rho M."/>
            <person name="Rogozin I.B."/>
            <person name="Sakarya O."/>
            <person name="Salamov A."/>
            <person name="Schaack S."/>
            <person name="Shapiro H."/>
            <person name="Shiga Y."/>
            <person name="Skalitzky C."/>
            <person name="Smith Z."/>
            <person name="Souvorov A."/>
            <person name="Sung W."/>
            <person name="Tang Z."/>
            <person name="Tsuchiya D."/>
            <person name="Tu H."/>
            <person name="Vos H."/>
            <person name="Wang M."/>
            <person name="Wolf Y.I."/>
            <person name="Yamagata H."/>
            <person name="Yamada T."/>
            <person name="Ye Y."/>
            <person name="Shaw J.R."/>
            <person name="Andrews J."/>
            <person name="Crease T.J."/>
            <person name="Tang H."/>
            <person name="Lucas S.M."/>
            <person name="Robertson H.M."/>
            <person name="Bork P."/>
            <person name="Koonin E.V."/>
            <person name="Zdobnov E.M."/>
            <person name="Grigoriev I.V."/>
            <person name="Lynch M."/>
            <person name="Boore J.L."/>
        </authorList>
    </citation>
    <scope>NUCLEOTIDE SEQUENCE [LARGE SCALE GENOMIC DNA]</scope>
</reference>
<feature type="compositionally biased region" description="Basic and acidic residues" evidence="1">
    <location>
        <begin position="367"/>
        <end position="387"/>
    </location>
</feature>
<protein>
    <recommendedName>
        <fullName evidence="2">ZSWIM1/3 helical domain-containing protein</fullName>
    </recommendedName>
</protein>